<evidence type="ECO:0000313" key="1">
    <source>
        <dbReference type="EMBL" id="KAH8016930.1"/>
    </source>
</evidence>
<gene>
    <name evidence="1" type="primary">THBS2_1</name>
    <name evidence="1" type="ORF">K3G42_024452</name>
</gene>
<keyword evidence="2" id="KW-1185">Reference proteome</keyword>
<comment type="caution">
    <text evidence="1">The sequence shown here is derived from an EMBL/GenBank/DDBJ whole genome shotgun (WGS) entry which is preliminary data.</text>
</comment>
<evidence type="ECO:0000313" key="2">
    <source>
        <dbReference type="Proteomes" id="UP000827872"/>
    </source>
</evidence>
<sequence>MPPQRRAVKVSPRPLAQAMVGVGVAYVPLDRRARLELGFPGVRIGIMVHRSWLLWLSILLTFWMLSEAQDGDREDETTFDLLQISNINRKTIGAKVFRGNISSGPAYRFIRFDHIPPVNADKSEQIIKLIQQNEGFILTATLRQDRRSRGTLFSLEGPGISQRQFEIISNGRDNTLELSYWVDGFLKVYPLEDVDLADSHWKNITVQITGENYSLYVGCDLIDSINLEEPFYEYIRTGGNRMYVIKGSIRENHFRVGNLKEMYPKMKFDCQHNPKCVYLDICGG</sequence>
<dbReference type="Proteomes" id="UP000827872">
    <property type="component" value="Linkage Group LG01"/>
</dbReference>
<name>A0ACB8GBR0_9SAUR</name>
<protein>
    <submittedName>
        <fullName evidence="1">Thrombospondin-2</fullName>
    </submittedName>
</protein>
<proteinExistence type="predicted"/>
<accession>A0ACB8GBR0</accession>
<organism evidence="1 2">
    <name type="scientific">Sphaerodactylus townsendi</name>
    <dbReference type="NCBI Taxonomy" id="933632"/>
    <lineage>
        <taxon>Eukaryota</taxon>
        <taxon>Metazoa</taxon>
        <taxon>Chordata</taxon>
        <taxon>Craniata</taxon>
        <taxon>Vertebrata</taxon>
        <taxon>Euteleostomi</taxon>
        <taxon>Lepidosauria</taxon>
        <taxon>Squamata</taxon>
        <taxon>Bifurcata</taxon>
        <taxon>Gekkota</taxon>
        <taxon>Sphaerodactylidae</taxon>
        <taxon>Sphaerodactylus</taxon>
    </lineage>
</organism>
<dbReference type="EMBL" id="CM037614">
    <property type="protein sequence ID" value="KAH8016930.1"/>
    <property type="molecule type" value="Genomic_DNA"/>
</dbReference>
<reference evidence="1" key="1">
    <citation type="submission" date="2021-08" db="EMBL/GenBank/DDBJ databases">
        <title>The first chromosome-level gecko genome reveals the dynamic sex chromosomes of Neotropical dwarf geckos (Sphaerodactylidae: Sphaerodactylus).</title>
        <authorList>
            <person name="Pinto B.J."/>
            <person name="Keating S.E."/>
            <person name="Gamble T."/>
        </authorList>
    </citation>
    <scope>NUCLEOTIDE SEQUENCE</scope>
    <source>
        <strain evidence="1">TG3544</strain>
    </source>
</reference>